<dbReference type="Proteomes" id="UP000465266">
    <property type="component" value="Unassembled WGS sequence"/>
</dbReference>
<proteinExistence type="predicted"/>
<gene>
    <name evidence="1" type="ORF">IFM53868_08184</name>
</gene>
<reference evidence="1 2" key="1">
    <citation type="submission" date="2020-01" db="EMBL/GenBank/DDBJ databases">
        <title>Draft genome sequence of Aspergillus udagawae IFM 53868.</title>
        <authorList>
            <person name="Takahashi H."/>
            <person name="Yaguchi T."/>
        </authorList>
    </citation>
    <scope>NUCLEOTIDE SEQUENCE [LARGE SCALE GENOMIC DNA]</scope>
    <source>
        <strain evidence="1 2">IFM 53868</strain>
    </source>
</reference>
<protein>
    <submittedName>
        <fullName evidence="1">Uncharacterized protein</fullName>
    </submittedName>
</protein>
<comment type="caution">
    <text evidence="1">The sequence shown here is derived from an EMBL/GenBank/DDBJ whole genome shotgun (WGS) entry which is preliminary data.</text>
</comment>
<accession>A0ABQ1B843</accession>
<sequence>MVDRALGASQQKYAKERGKGIGEIQNRILTGEAHGVLKYSKPHPKKDEWDDADYLARFHFKVKDVNLRSQDGGLLR</sequence>
<organism evidence="1 2">
    <name type="scientific">Aspergillus udagawae</name>
    <dbReference type="NCBI Taxonomy" id="91492"/>
    <lineage>
        <taxon>Eukaryota</taxon>
        <taxon>Fungi</taxon>
        <taxon>Dikarya</taxon>
        <taxon>Ascomycota</taxon>
        <taxon>Pezizomycotina</taxon>
        <taxon>Eurotiomycetes</taxon>
        <taxon>Eurotiomycetidae</taxon>
        <taxon>Eurotiales</taxon>
        <taxon>Aspergillaceae</taxon>
        <taxon>Aspergillus</taxon>
        <taxon>Aspergillus subgen. Fumigati</taxon>
    </lineage>
</organism>
<keyword evidence="2" id="KW-1185">Reference proteome</keyword>
<evidence type="ECO:0000313" key="1">
    <source>
        <dbReference type="EMBL" id="GFF95751.1"/>
    </source>
</evidence>
<dbReference type="EMBL" id="BLKG01000117">
    <property type="protein sequence ID" value="GFF95751.1"/>
    <property type="molecule type" value="Genomic_DNA"/>
</dbReference>
<evidence type="ECO:0000313" key="2">
    <source>
        <dbReference type="Proteomes" id="UP000465266"/>
    </source>
</evidence>
<name>A0ABQ1B843_9EURO</name>